<evidence type="ECO:0000256" key="2">
    <source>
        <dbReference type="ARBA" id="ARBA00022741"/>
    </source>
</evidence>
<evidence type="ECO:0000313" key="5">
    <source>
        <dbReference type="EMBL" id="OGF53639.1"/>
    </source>
</evidence>
<dbReference type="STRING" id="1817864.A2Z21_05315"/>
<dbReference type="AlphaFoldDB" id="A0A1F5UR92"/>
<dbReference type="InterPro" id="IPR027417">
    <property type="entry name" value="P-loop_NTPase"/>
</dbReference>
<accession>A0A1F5UR92</accession>
<protein>
    <recommendedName>
        <fullName evidence="4">ABC transporter domain-containing protein</fullName>
    </recommendedName>
</protein>
<feature type="domain" description="ABC transporter" evidence="4">
    <location>
        <begin position="11"/>
        <end position="246"/>
    </location>
</feature>
<dbReference type="InterPro" id="IPR003593">
    <property type="entry name" value="AAA+_ATPase"/>
</dbReference>
<name>A0A1F5UR92_FRAXR</name>
<gene>
    <name evidence="5" type="ORF">A2Z21_05315</name>
</gene>
<dbReference type="GO" id="GO:0016887">
    <property type="term" value="F:ATP hydrolysis activity"/>
    <property type="evidence" value="ECO:0007669"/>
    <property type="project" value="InterPro"/>
</dbReference>
<dbReference type="GO" id="GO:0005524">
    <property type="term" value="F:ATP binding"/>
    <property type="evidence" value="ECO:0007669"/>
    <property type="project" value="UniProtKB-KW"/>
</dbReference>
<dbReference type="InterPro" id="IPR017871">
    <property type="entry name" value="ABC_transporter-like_CS"/>
</dbReference>
<keyword evidence="1" id="KW-0813">Transport</keyword>
<dbReference type="InterPro" id="IPR003439">
    <property type="entry name" value="ABC_transporter-like_ATP-bd"/>
</dbReference>
<evidence type="ECO:0000256" key="1">
    <source>
        <dbReference type="ARBA" id="ARBA00022448"/>
    </source>
</evidence>
<dbReference type="PROSITE" id="PS50893">
    <property type="entry name" value="ABC_TRANSPORTER_2"/>
    <property type="match status" value="1"/>
</dbReference>
<evidence type="ECO:0000256" key="3">
    <source>
        <dbReference type="ARBA" id="ARBA00022840"/>
    </source>
</evidence>
<dbReference type="FunFam" id="3.40.50.300:FF:000425">
    <property type="entry name" value="Probable ABC transporter, ATP-binding subunit"/>
    <property type="match status" value="1"/>
</dbReference>
<dbReference type="SUPFAM" id="SSF52540">
    <property type="entry name" value="P-loop containing nucleoside triphosphate hydrolases"/>
    <property type="match status" value="1"/>
</dbReference>
<keyword evidence="3" id="KW-0067">ATP-binding</keyword>
<dbReference type="SMART" id="SM00382">
    <property type="entry name" value="AAA"/>
    <property type="match status" value="1"/>
</dbReference>
<dbReference type="GO" id="GO:0043190">
    <property type="term" value="C:ATP-binding cassette (ABC) transporter complex"/>
    <property type="evidence" value="ECO:0007669"/>
    <property type="project" value="InterPro"/>
</dbReference>
<reference evidence="5 6" key="1">
    <citation type="journal article" date="2016" name="Nat. Commun.">
        <title>Thousands of microbial genomes shed light on interconnected biogeochemical processes in an aquifer system.</title>
        <authorList>
            <person name="Anantharaman K."/>
            <person name="Brown C.T."/>
            <person name="Hug L.A."/>
            <person name="Sharon I."/>
            <person name="Castelle C.J."/>
            <person name="Probst A.J."/>
            <person name="Thomas B.C."/>
            <person name="Singh A."/>
            <person name="Wilkins M.J."/>
            <person name="Karaoz U."/>
            <person name="Brodie E.L."/>
            <person name="Williams K.H."/>
            <person name="Hubbard S.S."/>
            <person name="Banfield J.F."/>
        </authorList>
    </citation>
    <scope>NUCLEOTIDE SEQUENCE [LARGE SCALE GENOMIC DNA]</scope>
    <source>
        <strain evidence="6">RBG_16_55_9</strain>
    </source>
</reference>
<evidence type="ECO:0000313" key="6">
    <source>
        <dbReference type="Proteomes" id="UP000179157"/>
    </source>
</evidence>
<sequence length="358" mass="39758">MTRYTESRVMIRLEDVTQAYPSSGREGRVALGPVSLEVFEQEFLAVLGPSGSGKTTLLRVIAGLEMPQTGRVELAGLDVTNVKRTPPEKRGVGMVFQDYALFPHLTVWENVAFGLSGRNGAKRARVEEVLELVGLQGMGDRYPYELSGGEQQRVALARTLAPNPRVVLLDEPFSNLDADLRREMRSEVKAILRKLQSTVILVTHDQEEAFDWGDRMAVLNRGRIEQLGASEEIYTAPATRFVAEFIGRADFLIGRRCSEGIETELGVFSLKSSAGRVSQHETWEILIRPDMVEIEPDPKGGAVIVARRFSGIQKLYCLELPSGQRIHSLQPSTRNLPEGSRVRLKVLLKKAICFPQGS</sequence>
<dbReference type="Pfam" id="PF00005">
    <property type="entry name" value="ABC_tran"/>
    <property type="match status" value="1"/>
</dbReference>
<dbReference type="GO" id="GO:0022857">
    <property type="term" value="F:transmembrane transporter activity"/>
    <property type="evidence" value="ECO:0007669"/>
    <property type="project" value="InterPro"/>
</dbReference>
<proteinExistence type="predicted"/>
<keyword evidence="2" id="KW-0547">Nucleotide-binding</keyword>
<dbReference type="Proteomes" id="UP000179157">
    <property type="component" value="Unassembled WGS sequence"/>
</dbReference>
<evidence type="ECO:0000259" key="4">
    <source>
        <dbReference type="PROSITE" id="PS50893"/>
    </source>
</evidence>
<dbReference type="PANTHER" id="PTHR42781">
    <property type="entry name" value="SPERMIDINE/PUTRESCINE IMPORT ATP-BINDING PROTEIN POTA"/>
    <property type="match status" value="1"/>
</dbReference>
<dbReference type="InterPro" id="IPR050093">
    <property type="entry name" value="ABC_SmlMolc_Importer"/>
</dbReference>
<dbReference type="Pfam" id="PF08402">
    <property type="entry name" value="TOBE_2"/>
    <property type="match status" value="1"/>
</dbReference>
<organism evidence="5 6">
    <name type="scientific">Fraserbacteria sp. (strain RBG_16_55_9)</name>
    <dbReference type="NCBI Taxonomy" id="1817864"/>
    <lineage>
        <taxon>Bacteria</taxon>
        <taxon>Candidatus Fraseribacteriota</taxon>
    </lineage>
</organism>
<dbReference type="InterPro" id="IPR013611">
    <property type="entry name" value="Transp-assoc_OB_typ2"/>
</dbReference>
<comment type="caution">
    <text evidence="5">The sequence shown here is derived from an EMBL/GenBank/DDBJ whole genome shotgun (WGS) entry which is preliminary data.</text>
</comment>
<dbReference type="Gene3D" id="3.40.50.300">
    <property type="entry name" value="P-loop containing nucleotide triphosphate hydrolases"/>
    <property type="match status" value="1"/>
</dbReference>
<dbReference type="PANTHER" id="PTHR42781:SF4">
    <property type="entry name" value="SPERMIDINE_PUTRESCINE IMPORT ATP-BINDING PROTEIN POTA"/>
    <property type="match status" value="1"/>
</dbReference>
<dbReference type="GO" id="GO:0015697">
    <property type="term" value="P:quaternary ammonium group transport"/>
    <property type="evidence" value="ECO:0007669"/>
    <property type="project" value="UniProtKB-ARBA"/>
</dbReference>
<dbReference type="PROSITE" id="PS00211">
    <property type="entry name" value="ABC_TRANSPORTER_1"/>
    <property type="match status" value="1"/>
</dbReference>
<dbReference type="EMBL" id="MFGX01000099">
    <property type="protein sequence ID" value="OGF53639.1"/>
    <property type="molecule type" value="Genomic_DNA"/>
</dbReference>